<organism evidence="1 2">
    <name type="scientific">Hymenobacter negativus</name>
    <dbReference type="NCBI Taxonomy" id="2795026"/>
    <lineage>
        <taxon>Bacteria</taxon>
        <taxon>Pseudomonadati</taxon>
        <taxon>Bacteroidota</taxon>
        <taxon>Cytophagia</taxon>
        <taxon>Cytophagales</taxon>
        <taxon>Hymenobacteraceae</taxon>
        <taxon>Hymenobacter</taxon>
    </lineage>
</organism>
<dbReference type="EMBL" id="JAGETZ010000004">
    <property type="protein sequence ID" value="MBO2009436.1"/>
    <property type="molecule type" value="Genomic_DNA"/>
</dbReference>
<name>A0ABS3QDZ1_9BACT</name>
<protein>
    <submittedName>
        <fullName evidence="1">Uncharacterized protein</fullName>
    </submittedName>
</protein>
<proteinExistence type="predicted"/>
<dbReference type="RefSeq" id="WP_208175069.1">
    <property type="nucleotide sequence ID" value="NZ_JAGETZ010000004.1"/>
</dbReference>
<keyword evidence="2" id="KW-1185">Reference proteome</keyword>
<comment type="caution">
    <text evidence="1">The sequence shown here is derived from an EMBL/GenBank/DDBJ whole genome shotgun (WGS) entry which is preliminary data.</text>
</comment>
<dbReference type="Proteomes" id="UP000664369">
    <property type="component" value="Unassembled WGS sequence"/>
</dbReference>
<evidence type="ECO:0000313" key="1">
    <source>
        <dbReference type="EMBL" id="MBO2009436.1"/>
    </source>
</evidence>
<reference evidence="1 2" key="1">
    <citation type="submission" date="2021-03" db="EMBL/GenBank/DDBJ databases">
        <authorList>
            <person name="Kim M.K."/>
        </authorList>
    </citation>
    <scope>NUCLEOTIDE SEQUENCE [LARGE SCALE GENOMIC DNA]</scope>
    <source>
        <strain evidence="1 2">BT442</strain>
    </source>
</reference>
<accession>A0ABS3QDZ1</accession>
<gene>
    <name evidence="1" type="ORF">J4E00_10275</name>
</gene>
<evidence type="ECO:0000313" key="2">
    <source>
        <dbReference type="Proteomes" id="UP000664369"/>
    </source>
</evidence>
<sequence>MATLTDAQRPINDLLIARLKMAGCVRGRLIVTGAAAQLSLTGERTNGQPVFFWEFNDRIFNRLLGDYLEAGYPTGTARLTIDINVLTGRCTYQLTTEAQQTASVTLEKQQDLMAKKNSSRSRTPYGADLAQQVADAVARGGTLAPSHRDYCGMDFHYRNQQFCYGEVWDGHYMEKPQRCFSTREKFAHWLAQQSDHSLSRAEEADSWYWDNQTITLQRLLDFVQAQP</sequence>